<reference evidence="1" key="1">
    <citation type="submission" date="2018-05" db="EMBL/GenBank/DDBJ databases">
        <authorList>
            <person name="Lanie J.A."/>
            <person name="Ng W.-L."/>
            <person name="Kazmierczak K.M."/>
            <person name="Andrzejewski T.M."/>
            <person name="Davidsen T.M."/>
            <person name="Wayne K.J."/>
            <person name="Tettelin H."/>
            <person name="Glass J.I."/>
            <person name="Rusch D."/>
            <person name="Podicherti R."/>
            <person name="Tsui H.-C.T."/>
            <person name="Winkler M.E."/>
        </authorList>
    </citation>
    <scope>NUCLEOTIDE SEQUENCE</scope>
</reference>
<evidence type="ECO:0000313" key="1">
    <source>
        <dbReference type="EMBL" id="SVA53919.1"/>
    </source>
</evidence>
<proteinExistence type="predicted"/>
<feature type="non-terminal residue" evidence="1">
    <location>
        <position position="1"/>
    </location>
</feature>
<protein>
    <submittedName>
        <fullName evidence="1">Uncharacterized protein</fullName>
    </submittedName>
</protein>
<accession>A0A381WN12</accession>
<dbReference type="AlphaFoldDB" id="A0A381WN12"/>
<dbReference type="EMBL" id="UINC01012332">
    <property type="protein sequence ID" value="SVA53919.1"/>
    <property type="molecule type" value="Genomic_DNA"/>
</dbReference>
<sequence>HEYQTTHILTFSHFSVLFSGSSIAYENSVLLNTKTLKCSFRVNI</sequence>
<gene>
    <name evidence="1" type="ORF">METZ01_LOCUS106773</name>
</gene>
<name>A0A381WN12_9ZZZZ</name>
<organism evidence="1">
    <name type="scientific">marine metagenome</name>
    <dbReference type="NCBI Taxonomy" id="408172"/>
    <lineage>
        <taxon>unclassified sequences</taxon>
        <taxon>metagenomes</taxon>
        <taxon>ecological metagenomes</taxon>
    </lineage>
</organism>